<evidence type="ECO:0000256" key="5">
    <source>
        <dbReference type="ARBA" id="ARBA00022679"/>
    </source>
</evidence>
<dbReference type="CDD" id="cd01672">
    <property type="entry name" value="TMPK"/>
    <property type="match status" value="1"/>
</dbReference>
<keyword evidence="7" id="KW-0547">Nucleotide-binding</keyword>
<dbReference type="GO" id="GO:0004550">
    <property type="term" value="F:nucleoside diphosphate kinase activity"/>
    <property type="evidence" value="ECO:0007669"/>
    <property type="project" value="TreeGrafter"/>
</dbReference>
<dbReference type="EC" id="2.7.4.9" evidence="3"/>
<dbReference type="NCBIfam" id="TIGR00041">
    <property type="entry name" value="DTMP_kinase"/>
    <property type="match status" value="1"/>
</dbReference>
<dbReference type="GO" id="GO:0006233">
    <property type="term" value="P:dTDP biosynthetic process"/>
    <property type="evidence" value="ECO:0007669"/>
    <property type="project" value="InterPro"/>
</dbReference>
<dbReference type="GO" id="GO:0005634">
    <property type="term" value="C:nucleus"/>
    <property type="evidence" value="ECO:0007669"/>
    <property type="project" value="TreeGrafter"/>
</dbReference>
<evidence type="ECO:0000256" key="8">
    <source>
        <dbReference type="ARBA" id="ARBA00022777"/>
    </source>
</evidence>
<dbReference type="GO" id="GO:0005524">
    <property type="term" value="F:ATP binding"/>
    <property type="evidence" value="ECO:0007669"/>
    <property type="project" value="UniProtKB-KW"/>
</dbReference>
<gene>
    <name evidence="11" type="primary">CDC8</name>
    <name evidence="11" type="ORF">TWF730_009403</name>
</gene>
<dbReference type="GO" id="GO:0006235">
    <property type="term" value="P:dTTP biosynthetic process"/>
    <property type="evidence" value="ECO:0007669"/>
    <property type="project" value="TreeGrafter"/>
</dbReference>
<evidence type="ECO:0000313" key="11">
    <source>
        <dbReference type="EMBL" id="KAK6352579.1"/>
    </source>
</evidence>
<protein>
    <recommendedName>
        <fullName evidence="4">Thymidylate kinase</fullName>
        <ecNumber evidence="3">2.7.4.9</ecNumber>
    </recommendedName>
</protein>
<dbReference type="PANTHER" id="PTHR10344:SF1">
    <property type="entry name" value="THYMIDYLATE KINASE"/>
    <property type="match status" value="1"/>
</dbReference>
<dbReference type="Gene3D" id="3.40.50.300">
    <property type="entry name" value="P-loop containing nucleotide triphosphate hydrolases"/>
    <property type="match status" value="1"/>
</dbReference>
<name>A0AAV9UZF7_9PEZI</name>
<evidence type="ECO:0000256" key="4">
    <source>
        <dbReference type="ARBA" id="ARBA00017144"/>
    </source>
</evidence>
<dbReference type="InterPro" id="IPR018094">
    <property type="entry name" value="Thymidylate_kinase"/>
</dbReference>
<accession>A0AAV9UZF7</accession>
<dbReference type="AlphaFoldDB" id="A0AAV9UZF7"/>
<sequence>MTTPRGALIAIEGLDRAGKSTQCDILLNRLRAAGIPAKLQKFPDRTTPIGHMINSYLTTTSTNLDDQSIHLLFSANRWESRDSILSTLQAGTTLLLDRYVYSGIVFSAAKPAEVIPDPKPLSISWCKAPDVGLPRPDIIIFLNIGQEEAEKRAGFGEERYEKREMQEKVRGLFERLRGEGSGSSTDKEDWWVVDAGGSIEEVAGEVWKGVEEGLRRVREGSGEVRSIE</sequence>
<dbReference type="GO" id="GO:0004798">
    <property type="term" value="F:dTMP kinase activity"/>
    <property type="evidence" value="ECO:0007669"/>
    <property type="project" value="UniProtKB-EC"/>
</dbReference>
<keyword evidence="6" id="KW-0545">Nucleotide biosynthesis</keyword>
<comment type="pathway">
    <text evidence="1">Pyrimidine metabolism; dTTP biosynthesis.</text>
</comment>
<dbReference type="PANTHER" id="PTHR10344">
    <property type="entry name" value="THYMIDYLATE KINASE"/>
    <property type="match status" value="1"/>
</dbReference>
<organism evidence="11 12">
    <name type="scientific">Orbilia blumenaviensis</name>
    <dbReference type="NCBI Taxonomy" id="1796055"/>
    <lineage>
        <taxon>Eukaryota</taxon>
        <taxon>Fungi</taxon>
        <taxon>Dikarya</taxon>
        <taxon>Ascomycota</taxon>
        <taxon>Pezizomycotina</taxon>
        <taxon>Orbiliomycetes</taxon>
        <taxon>Orbiliales</taxon>
        <taxon>Orbiliaceae</taxon>
        <taxon>Orbilia</taxon>
    </lineage>
</organism>
<dbReference type="InterPro" id="IPR027417">
    <property type="entry name" value="P-loop_NTPase"/>
</dbReference>
<evidence type="ECO:0000256" key="7">
    <source>
        <dbReference type="ARBA" id="ARBA00022741"/>
    </source>
</evidence>
<dbReference type="GO" id="GO:0005829">
    <property type="term" value="C:cytosol"/>
    <property type="evidence" value="ECO:0007669"/>
    <property type="project" value="TreeGrafter"/>
</dbReference>
<reference evidence="11 12" key="1">
    <citation type="submission" date="2019-10" db="EMBL/GenBank/DDBJ databases">
        <authorList>
            <person name="Palmer J.M."/>
        </authorList>
    </citation>
    <scope>NUCLEOTIDE SEQUENCE [LARGE SCALE GENOMIC DNA]</scope>
    <source>
        <strain evidence="11 12">TWF730</strain>
    </source>
</reference>
<dbReference type="EMBL" id="JAVHNS010000006">
    <property type="protein sequence ID" value="KAK6352579.1"/>
    <property type="molecule type" value="Genomic_DNA"/>
</dbReference>
<comment type="caution">
    <text evidence="11">The sequence shown here is derived from an EMBL/GenBank/DDBJ whole genome shotgun (WGS) entry which is preliminary data.</text>
</comment>
<dbReference type="GO" id="GO:0006227">
    <property type="term" value="P:dUDP biosynthetic process"/>
    <property type="evidence" value="ECO:0007669"/>
    <property type="project" value="TreeGrafter"/>
</dbReference>
<dbReference type="Proteomes" id="UP001373714">
    <property type="component" value="Unassembled WGS sequence"/>
</dbReference>
<dbReference type="Pfam" id="PF02223">
    <property type="entry name" value="Thymidylate_kin"/>
    <property type="match status" value="1"/>
</dbReference>
<keyword evidence="8 11" id="KW-0418">Kinase</keyword>
<feature type="domain" description="Thymidylate kinase-like" evidence="10">
    <location>
        <begin position="11"/>
        <end position="203"/>
    </location>
</feature>
<dbReference type="PROSITE" id="PS01331">
    <property type="entry name" value="THYMIDYLATE_KINASE"/>
    <property type="match status" value="1"/>
</dbReference>
<evidence type="ECO:0000256" key="2">
    <source>
        <dbReference type="ARBA" id="ARBA00009776"/>
    </source>
</evidence>
<dbReference type="FunFam" id="3.40.50.300:FF:000679">
    <property type="entry name" value="Thymidylate kinase"/>
    <property type="match status" value="1"/>
</dbReference>
<dbReference type="SUPFAM" id="SSF52540">
    <property type="entry name" value="P-loop containing nucleoside triphosphate hydrolases"/>
    <property type="match status" value="1"/>
</dbReference>
<keyword evidence="12" id="KW-1185">Reference proteome</keyword>
<proteinExistence type="inferred from homology"/>
<evidence type="ECO:0000313" key="12">
    <source>
        <dbReference type="Proteomes" id="UP001373714"/>
    </source>
</evidence>
<evidence type="ECO:0000259" key="10">
    <source>
        <dbReference type="Pfam" id="PF02223"/>
    </source>
</evidence>
<keyword evidence="9" id="KW-0067">ATP-binding</keyword>
<dbReference type="InterPro" id="IPR018095">
    <property type="entry name" value="Thymidylate_kin_CS"/>
</dbReference>
<keyword evidence="5" id="KW-0808">Transferase</keyword>
<evidence type="ECO:0000256" key="3">
    <source>
        <dbReference type="ARBA" id="ARBA00012980"/>
    </source>
</evidence>
<evidence type="ECO:0000256" key="6">
    <source>
        <dbReference type="ARBA" id="ARBA00022727"/>
    </source>
</evidence>
<comment type="similarity">
    <text evidence="2">Belongs to the thymidylate kinase family.</text>
</comment>
<evidence type="ECO:0000256" key="9">
    <source>
        <dbReference type="ARBA" id="ARBA00022840"/>
    </source>
</evidence>
<dbReference type="InterPro" id="IPR039430">
    <property type="entry name" value="Thymidylate_kin-like_dom"/>
</dbReference>
<dbReference type="HAMAP" id="MF_00165">
    <property type="entry name" value="Thymidylate_kinase"/>
    <property type="match status" value="1"/>
</dbReference>
<evidence type="ECO:0000256" key="1">
    <source>
        <dbReference type="ARBA" id="ARBA00004992"/>
    </source>
</evidence>